<evidence type="ECO:0000256" key="1">
    <source>
        <dbReference type="SAM" id="MobiDB-lite"/>
    </source>
</evidence>
<dbReference type="AlphaFoldDB" id="A0A915PUS9"/>
<name>A0A915PUS9_9BILA</name>
<protein>
    <submittedName>
        <fullName evidence="3">Uncharacterized protein</fullName>
    </submittedName>
</protein>
<dbReference type="WBParaSite" id="sdigi.contig339.g7566.t1">
    <property type="protein sequence ID" value="sdigi.contig339.g7566.t1"/>
    <property type="gene ID" value="sdigi.contig339.g7566"/>
</dbReference>
<proteinExistence type="predicted"/>
<feature type="region of interest" description="Disordered" evidence="1">
    <location>
        <begin position="1"/>
        <end position="21"/>
    </location>
</feature>
<sequence>MLTLSTSGHQSSTIHILSSSSQSCISRLGRLGDTANWCGFGDDDRQGFGGVSPTLIVYTLQVNSIHVIGE</sequence>
<organism evidence="2 3">
    <name type="scientific">Setaria digitata</name>
    <dbReference type="NCBI Taxonomy" id="48799"/>
    <lineage>
        <taxon>Eukaryota</taxon>
        <taxon>Metazoa</taxon>
        <taxon>Ecdysozoa</taxon>
        <taxon>Nematoda</taxon>
        <taxon>Chromadorea</taxon>
        <taxon>Rhabditida</taxon>
        <taxon>Spirurina</taxon>
        <taxon>Spiruromorpha</taxon>
        <taxon>Filarioidea</taxon>
        <taxon>Setariidae</taxon>
        <taxon>Setaria</taxon>
    </lineage>
</organism>
<evidence type="ECO:0000313" key="3">
    <source>
        <dbReference type="WBParaSite" id="sdigi.contig339.g7566.t1"/>
    </source>
</evidence>
<evidence type="ECO:0000313" key="2">
    <source>
        <dbReference type="Proteomes" id="UP000887581"/>
    </source>
</evidence>
<keyword evidence="2" id="KW-1185">Reference proteome</keyword>
<feature type="compositionally biased region" description="Low complexity" evidence="1">
    <location>
        <begin position="11"/>
        <end position="21"/>
    </location>
</feature>
<dbReference type="Proteomes" id="UP000887581">
    <property type="component" value="Unplaced"/>
</dbReference>
<reference evidence="3" key="1">
    <citation type="submission" date="2022-11" db="UniProtKB">
        <authorList>
            <consortium name="WormBaseParasite"/>
        </authorList>
    </citation>
    <scope>IDENTIFICATION</scope>
</reference>
<feature type="compositionally biased region" description="Polar residues" evidence="1">
    <location>
        <begin position="1"/>
        <end position="10"/>
    </location>
</feature>
<accession>A0A915PUS9</accession>